<dbReference type="PANTHER" id="PTHR44548:SF4">
    <property type="entry name" value="S-TRANSFERASE, PUTATIVE-RELATED"/>
    <property type="match status" value="1"/>
</dbReference>
<dbReference type="PANTHER" id="PTHR44548">
    <property type="entry name" value="GST N-TERMINAL DOMAIN-CONTAINING PROTEIN"/>
    <property type="match status" value="1"/>
</dbReference>
<evidence type="ECO:0000313" key="3">
    <source>
        <dbReference type="Proteomes" id="UP001358586"/>
    </source>
</evidence>
<name>A0ABR0N510_GOSAR</name>
<gene>
    <name evidence="2" type="ORF">PVK06_040284</name>
</gene>
<evidence type="ECO:0000313" key="2">
    <source>
        <dbReference type="EMBL" id="KAK5785678.1"/>
    </source>
</evidence>
<organism evidence="2 3">
    <name type="scientific">Gossypium arboreum</name>
    <name type="common">Tree cotton</name>
    <name type="synonym">Gossypium nanking</name>
    <dbReference type="NCBI Taxonomy" id="29729"/>
    <lineage>
        <taxon>Eukaryota</taxon>
        <taxon>Viridiplantae</taxon>
        <taxon>Streptophyta</taxon>
        <taxon>Embryophyta</taxon>
        <taxon>Tracheophyta</taxon>
        <taxon>Spermatophyta</taxon>
        <taxon>Magnoliopsida</taxon>
        <taxon>eudicotyledons</taxon>
        <taxon>Gunneridae</taxon>
        <taxon>Pentapetalae</taxon>
        <taxon>rosids</taxon>
        <taxon>malvids</taxon>
        <taxon>Malvales</taxon>
        <taxon>Malvaceae</taxon>
        <taxon>Malvoideae</taxon>
        <taxon>Gossypium</taxon>
    </lineage>
</organism>
<comment type="caution">
    <text evidence="2">The sequence shown here is derived from an EMBL/GenBank/DDBJ whole genome shotgun (WGS) entry which is preliminary data.</text>
</comment>
<dbReference type="CDD" id="cd03058">
    <property type="entry name" value="GST_N_Tau"/>
    <property type="match status" value="1"/>
</dbReference>
<feature type="domain" description="GST N-terminal" evidence="1">
    <location>
        <begin position="3"/>
        <end position="82"/>
    </location>
</feature>
<reference evidence="2 3" key="1">
    <citation type="submission" date="2023-03" db="EMBL/GenBank/DDBJ databases">
        <title>WGS of Gossypium arboreum.</title>
        <authorList>
            <person name="Yu D."/>
        </authorList>
    </citation>
    <scope>NUCLEOTIDE SEQUENCE [LARGE SCALE GENOMIC DNA]</scope>
    <source>
        <tissue evidence="2">Leaf</tissue>
    </source>
</reference>
<dbReference type="PROSITE" id="PS50404">
    <property type="entry name" value="GST_NTER"/>
    <property type="match status" value="1"/>
</dbReference>
<dbReference type="EMBL" id="JARKNE010000011">
    <property type="protein sequence ID" value="KAK5785678.1"/>
    <property type="molecule type" value="Genomic_DNA"/>
</dbReference>
<dbReference type="InterPro" id="IPR036249">
    <property type="entry name" value="Thioredoxin-like_sf"/>
</dbReference>
<accession>A0ABR0N510</accession>
<proteinExistence type="predicted"/>
<dbReference type="Pfam" id="PF02798">
    <property type="entry name" value="GST_N"/>
    <property type="match status" value="1"/>
</dbReference>
<dbReference type="SFLD" id="SFLDG00358">
    <property type="entry name" value="Main_(cytGST)"/>
    <property type="match status" value="1"/>
</dbReference>
<keyword evidence="3" id="KW-1185">Reference proteome</keyword>
<dbReference type="Gene3D" id="3.40.30.10">
    <property type="entry name" value="Glutaredoxin"/>
    <property type="match status" value="1"/>
</dbReference>
<dbReference type="SUPFAM" id="SSF52833">
    <property type="entry name" value="Thioredoxin-like"/>
    <property type="match status" value="1"/>
</dbReference>
<dbReference type="Gene3D" id="1.20.1050.10">
    <property type="match status" value="1"/>
</dbReference>
<evidence type="ECO:0000259" key="1">
    <source>
        <dbReference type="PROSITE" id="PS50404"/>
    </source>
</evidence>
<dbReference type="SFLD" id="SFLDS00019">
    <property type="entry name" value="Glutathione_Transferase_(cytos"/>
    <property type="match status" value="1"/>
</dbReference>
<protein>
    <recommendedName>
        <fullName evidence="1">GST N-terminal domain-containing protein</fullName>
    </recommendedName>
</protein>
<dbReference type="Proteomes" id="UP001358586">
    <property type="component" value="Chromosome 11"/>
</dbReference>
<dbReference type="InterPro" id="IPR004045">
    <property type="entry name" value="Glutathione_S-Trfase_N"/>
</dbReference>
<sequence length="183" mass="21408">MAEEVKLLKTWSSAFGLRVVWALKLKGIPYEAIDEDLSNKSALLLQYNPVHKKIPVLVHNGNPISESLVILEYIDETWKQNPILPQDPLHRARERFWAKFNDEKVRIFCFCIPLRKHKRISVLVVGAATTISMGCFHQRRERPRGSYGCNDGEPEIRRRRAERKEILQWREDRPGRSCFRLAC</sequence>
<dbReference type="InterPro" id="IPR040079">
    <property type="entry name" value="Glutathione_S-Trfase"/>
</dbReference>